<keyword evidence="9 10" id="KW-0998">Cell outer membrane</keyword>
<dbReference type="InterPro" id="IPR000531">
    <property type="entry name" value="Beta-barrel_TonB"/>
</dbReference>
<dbReference type="PANTHER" id="PTHR30069:SF29">
    <property type="entry name" value="HEMOGLOBIN AND HEMOGLOBIN-HAPTOGLOBIN-BINDING PROTEIN 1-RELATED"/>
    <property type="match status" value="1"/>
</dbReference>
<dbReference type="Gene3D" id="2.40.170.20">
    <property type="entry name" value="TonB-dependent receptor, beta-barrel domain"/>
    <property type="match status" value="1"/>
</dbReference>
<dbReference type="InterPro" id="IPR012910">
    <property type="entry name" value="Plug_dom"/>
</dbReference>
<keyword evidence="6 11" id="KW-0798">TonB box</keyword>
<feature type="domain" description="TonB-dependent receptor plug" evidence="14">
    <location>
        <begin position="116"/>
        <end position="224"/>
    </location>
</feature>
<dbReference type="SUPFAM" id="SSF56935">
    <property type="entry name" value="Porins"/>
    <property type="match status" value="1"/>
</dbReference>
<evidence type="ECO:0000256" key="7">
    <source>
        <dbReference type="ARBA" id="ARBA00023136"/>
    </source>
</evidence>
<keyword evidence="3 10" id="KW-1134">Transmembrane beta strand</keyword>
<feature type="signal peptide" evidence="12">
    <location>
        <begin position="1"/>
        <end position="20"/>
    </location>
</feature>
<proteinExistence type="inferred from homology"/>
<evidence type="ECO:0000259" key="13">
    <source>
        <dbReference type="Pfam" id="PF00593"/>
    </source>
</evidence>
<organism evidence="15 16">
    <name type="scientific">Phaeocystidibacter luteus</name>
    <dbReference type="NCBI Taxonomy" id="911197"/>
    <lineage>
        <taxon>Bacteria</taxon>
        <taxon>Pseudomonadati</taxon>
        <taxon>Bacteroidota</taxon>
        <taxon>Flavobacteriia</taxon>
        <taxon>Flavobacteriales</taxon>
        <taxon>Phaeocystidibacteraceae</taxon>
        <taxon>Phaeocystidibacter</taxon>
    </lineage>
</organism>
<keyword evidence="8 15" id="KW-0675">Receptor</keyword>
<comment type="similarity">
    <text evidence="10 11">Belongs to the TonB-dependent receptor family.</text>
</comment>
<dbReference type="RefSeq" id="WP_151665943.1">
    <property type="nucleotide sequence ID" value="NZ_WBVO01000001.1"/>
</dbReference>
<dbReference type="InterPro" id="IPR008969">
    <property type="entry name" value="CarboxyPept-like_regulatory"/>
</dbReference>
<dbReference type="GO" id="GO:0044718">
    <property type="term" value="P:siderophore transmembrane transport"/>
    <property type="evidence" value="ECO:0007669"/>
    <property type="project" value="TreeGrafter"/>
</dbReference>
<keyword evidence="16" id="KW-1185">Reference proteome</keyword>
<dbReference type="InterPro" id="IPR037066">
    <property type="entry name" value="Plug_dom_sf"/>
</dbReference>
<dbReference type="GO" id="GO:0009279">
    <property type="term" value="C:cell outer membrane"/>
    <property type="evidence" value="ECO:0007669"/>
    <property type="project" value="UniProtKB-SubCell"/>
</dbReference>
<gene>
    <name evidence="15" type="ORF">F8C67_01115</name>
</gene>
<evidence type="ECO:0000256" key="11">
    <source>
        <dbReference type="RuleBase" id="RU003357"/>
    </source>
</evidence>
<feature type="domain" description="TonB-dependent receptor-like beta-barrel" evidence="13">
    <location>
        <begin position="413"/>
        <end position="887"/>
    </location>
</feature>
<evidence type="ECO:0000256" key="8">
    <source>
        <dbReference type="ARBA" id="ARBA00023170"/>
    </source>
</evidence>
<accession>A0A6N6RJ34</accession>
<dbReference type="Pfam" id="PF13715">
    <property type="entry name" value="CarbopepD_reg_2"/>
    <property type="match status" value="1"/>
</dbReference>
<feature type="chain" id="PRO_5026805209" evidence="12">
    <location>
        <begin position="21"/>
        <end position="917"/>
    </location>
</feature>
<dbReference type="EMBL" id="WBVO01000001">
    <property type="protein sequence ID" value="KAB2814363.1"/>
    <property type="molecule type" value="Genomic_DNA"/>
</dbReference>
<dbReference type="PROSITE" id="PS52016">
    <property type="entry name" value="TONB_DEPENDENT_REC_3"/>
    <property type="match status" value="1"/>
</dbReference>
<dbReference type="Gene3D" id="2.170.130.10">
    <property type="entry name" value="TonB-dependent receptor, plug domain"/>
    <property type="match status" value="1"/>
</dbReference>
<evidence type="ECO:0000259" key="14">
    <source>
        <dbReference type="Pfam" id="PF07715"/>
    </source>
</evidence>
<keyword evidence="7 10" id="KW-0472">Membrane</keyword>
<dbReference type="SUPFAM" id="SSF49464">
    <property type="entry name" value="Carboxypeptidase regulatory domain-like"/>
    <property type="match status" value="1"/>
</dbReference>
<evidence type="ECO:0000313" key="16">
    <source>
        <dbReference type="Proteomes" id="UP000468650"/>
    </source>
</evidence>
<name>A0A6N6RJ34_9FLAO</name>
<keyword evidence="4 10" id="KW-0812">Transmembrane</keyword>
<dbReference type="Pfam" id="PF00593">
    <property type="entry name" value="TonB_dep_Rec_b-barrel"/>
    <property type="match status" value="1"/>
</dbReference>
<dbReference type="GO" id="GO:0015344">
    <property type="term" value="F:siderophore uptake transmembrane transporter activity"/>
    <property type="evidence" value="ECO:0007669"/>
    <property type="project" value="TreeGrafter"/>
</dbReference>
<dbReference type="Gene3D" id="2.60.40.1120">
    <property type="entry name" value="Carboxypeptidase-like, regulatory domain"/>
    <property type="match status" value="1"/>
</dbReference>
<evidence type="ECO:0000256" key="4">
    <source>
        <dbReference type="ARBA" id="ARBA00022692"/>
    </source>
</evidence>
<dbReference type="InterPro" id="IPR039426">
    <property type="entry name" value="TonB-dep_rcpt-like"/>
</dbReference>
<dbReference type="Proteomes" id="UP000468650">
    <property type="component" value="Unassembled WGS sequence"/>
</dbReference>
<comment type="subcellular location">
    <subcellularLocation>
        <location evidence="1 10">Cell outer membrane</location>
        <topology evidence="1 10">Multi-pass membrane protein</topology>
    </subcellularLocation>
</comment>
<keyword evidence="2 10" id="KW-0813">Transport</keyword>
<comment type="caution">
    <text evidence="15">The sequence shown here is derived from an EMBL/GenBank/DDBJ whole genome shotgun (WGS) entry which is preliminary data.</text>
</comment>
<evidence type="ECO:0000256" key="12">
    <source>
        <dbReference type="SAM" id="SignalP"/>
    </source>
</evidence>
<evidence type="ECO:0000256" key="6">
    <source>
        <dbReference type="ARBA" id="ARBA00023077"/>
    </source>
</evidence>
<evidence type="ECO:0000256" key="5">
    <source>
        <dbReference type="ARBA" id="ARBA00022729"/>
    </source>
</evidence>
<keyword evidence="5 12" id="KW-0732">Signal</keyword>
<dbReference type="OrthoDB" id="1109208at2"/>
<dbReference type="Pfam" id="PF07715">
    <property type="entry name" value="Plug"/>
    <property type="match status" value="1"/>
</dbReference>
<evidence type="ECO:0000256" key="1">
    <source>
        <dbReference type="ARBA" id="ARBA00004571"/>
    </source>
</evidence>
<evidence type="ECO:0000256" key="10">
    <source>
        <dbReference type="PROSITE-ProRule" id="PRU01360"/>
    </source>
</evidence>
<evidence type="ECO:0000256" key="3">
    <source>
        <dbReference type="ARBA" id="ARBA00022452"/>
    </source>
</evidence>
<reference evidence="15 16" key="1">
    <citation type="submission" date="2019-09" db="EMBL/GenBank/DDBJ databases">
        <title>Genomes of family Cryomorphaceae.</title>
        <authorList>
            <person name="Bowman J.P."/>
        </authorList>
    </citation>
    <scope>NUCLEOTIDE SEQUENCE [LARGE SCALE GENOMIC DNA]</scope>
    <source>
        <strain evidence="15 16">LMG 25704</strain>
    </source>
</reference>
<evidence type="ECO:0000256" key="9">
    <source>
        <dbReference type="ARBA" id="ARBA00023237"/>
    </source>
</evidence>
<evidence type="ECO:0000313" key="15">
    <source>
        <dbReference type="EMBL" id="KAB2814363.1"/>
    </source>
</evidence>
<sequence>MAKRLLLLCFALSFTAGIQAQVLTGVVIDDSDNQPIPSIAVLEVGQTSPAVTNFDGEFTLRLVNLPTQIVIEALGYKKQTISVSSADAPLRIRMEIDQQMISEVSVVERRLSERQAESALTVEALDLKAIQETPSASFYDGLGNLKGVDLTSASIGFKVINTRGFNSTSPVRSLQLIDNVDNQAPGLNFSLGNFLGASELDVMNVDIVAGASSAFYGPNAFNGVIAMTTKDPFIFQGLDFSIKVGERRLNEYALRWADAFGDRDGEPVFAYKINMYYLSADDWEATNYDATDESPSAENNPGGYDAVNRYGDERGYVAPGSSKDYPALGTYHREGIEEIHLVDYNTRNLKLGTSLHYKPTKDVELIYAFNFGTGTTVYQGDNRYSLKDILFFQNRIEVRDKNKWFVRLYSTNEDAGNSYDAYFTALRMQDSLRSGLAWSSQYAGAWRAVYADQVRGLPGYPDENLPQDEYDAAMIDFVDMNRGQITDWHNSLSNSLQSEGATPGTAAFDELFNYITTTSFAEGGSMFEDRSSLYHAQTEYKFDPNDIGQFTLGGNGRLYRPNSNGTIFSDTAGRVISNWEYGLYGGWQRNFNGEQWKVSATLRMDKNQNFDYLFSPAVSAVYNADERNIIRFSVSSAIRNPTLQDQYLYYNVGPARLIGNLNGYDSLITADDFQDYLSLPSIAPPGDPSRTNYEFDYFTIDPIRPERVRTVELGYRTTLWKSLYVDANYYYSFYEDFIGYQIALDINEDQIPNVTDIDVYRIATNARDLVTTQGFSIGLNYYFWDNYSLAGNYTWNVLNTATDDPIIPAFNTPEHKYNVSFSGSEIPVKYKDHKFGFNVTYKWVQGFLFEGSPQFTGFIDDYALLDAQVTYIIPGWNLTTKLGASNILNNQVFQVYGGPRVGRLAYISLLYSWGPNR</sequence>
<dbReference type="PANTHER" id="PTHR30069">
    <property type="entry name" value="TONB-DEPENDENT OUTER MEMBRANE RECEPTOR"/>
    <property type="match status" value="1"/>
</dbReference>
<dbReference type="InterPro" id="IPR036942">
    <property type="entry name" value="Beta-barrel_TonB_sf"/>
</dbReference>
<protein>
    <submittedName>
        <fullName evidence="15">TonB-dependent receptor</fullName>
    </submittedName>
</protein>
<evidence type="ECO:0000256" key="2">
    <source>
        <dbReference type="ARBA" id="ARBA00022448"/>
    </source>
</evidence>
<dbReference type="AlphaFoldDB" id="A0A6N6RJ34"/>